<sequence>MSKRIALVLAAAMCMVVPACNQPTAPSPTPTVIVTDTTVPPAPAPSSAVPSTVPPAADGSTGNDVSPEYCATNQDPACPVGSFVGPDAIPNPNGDGSFVPCEGTICTNPNYGANTDTPETGEPDPSDETS</sequence>
<proteinExistence type="predicted"/>
<dbReference type="AlphaFoldDB" id="A0A5S9QZ02"/>
<keyword evidence="2" id="KW-0732">Signal</keyword>
<evidence type="ECO:0000313" key="3">
    <source>
        <dbReference type="EMBL" id="CAA0124693.1"/>
    </source>
</evidence>
<feature type="compositionally biased region" description="Acidic residues" evidence="1">
    <location>
        <begin position="119"/>
        <end position="130"/>
    </location>
</feature>
<dbReference type="Proteomes" id="UP000430146">
    <property type="component" value="Unassembled WGS sequence"/>
</dbReference>
<accession>A0A5S9QZ02</accession>
<gene>
    <name evidence="3" type="ORF">AELLOGFF_01093</name>
</gene>
<reference evidence="3 4" key="1">
    <citation type="submission" date="2019-11" db="EMBL/GenBank/DDBJ databases">
        <authorList>
            <person name="Holert J."/>
        </authorList>
    </citation>
    <scope>NUCLEOTIDE SEQUENCE [LARGE SCALE GENOMIC DNA]</scope>
    <source>
        <strain evidence="3">BC8_1</strain>
    </source>
</reference>
<feature type="region of interest" description="Disordered" evidence="1">
    <location>
        <begin position="31"/>
        <end position="70"/>
    </location>
</feature>
<evidence type="ECO:0000313" key="4">
    <source>
        <dbReference type="Proteomes" id="UP000430146"/>
    </source>
</evidence>
<protein>
    <recommendedName>
        <fullName evidence="5">Lipoprotein</fullName>
    </recommendedName>
</protein>
<feature type="signal peptide" evidence="2">
    <location>
        <begin position="1"/>
        <end position="21"/>
    </location>
</feature>
<evidence type="ECO:0000256" key="2">
    <source>
        <dbReference type="SAM" id="SignalP"/>
    </source>
</evidence>
<feature type="region of interest" description="Disordered" evidence="1">
    <location>
        <begin position="108"/>
        <end position="130"/>
    </location>
</feature>
<feature type="compositionally biased region" description="Polar residues" evidence="1">
    <location>
        <begin position="108"/>
        <end position="118"/>
    </location>
</feature>
<keyword evidence="4" id="KW-1185">Reference proteome</keyword>
<organism evidence="3 4">
    <name type="scientific">Mycolicibacterium vanbaalenii</name>
    <name type="common">Mycobacterium vanbaalenii</name>
    <dbReference type="NCBI Taxonomy" id="110539"/>
    <lineage>
        <taxon>Bacteria</taxon>
        <taxon>Bacillati</taxon>
        <taxon>Actinomycetota</taxon>
        <taxon>Actinomycetes</taxon>
        <taxon>Mycobacteriales</taxon>
        <taxon>Mycobacteriaceae</taxon>
        <taxon>Mycolicibacterium</taxon>
    </lineage>
</organism>
<feature type="compositionally biased region" description="Low complexity" evidence="1">
    <location>
        <begin position="31"/>
        <end position="57"/>
    </location>
</feature>
<feature type="chain" id="PRO_5024798600" description="Lipoprotein" evidence="2">
    <location>
        <begin position="22"/>
        <end position="130"/>
    </location>
</feature>
<evidence type="ECO:0000256" key="1">
    <source>
        <dbReference type="SAM" id="MobiDB-lite"/>
    </source>
</evidence>
<name>A0A5S9QZ02_MYCVN</name>
<dbReference type="EMBL" id="CACSIP010000023">
    <property type="protein sequence ID" value="CAA0124693.1"/>
    <property type="molecule type" value="Genomic_DNA"/>
</dbReference>
<evidence type="ECO:0008006" key="5">
    <source>
        <dbReference type="Google" id="ProtNLM"/>
    </source>
</evidence>